<dbReference type="PANTHER" id="PTHR11579:SF0">
    <property type="entry name" value="PROTEIN-L-ISOASPARTATE(D-ASPARTATE) O-METHYLTRANSFERASE"/>
    <property type="match status" value="1"/>
</dbReference>
<gene>
    <name evidence="8" type="ORF">METZ01_LOCUS7102</name>
</gene>
<evidence type="ECO:0000256" key="6">
    <source>
        <dbReference type="ARBA" id="ARBA00022679"/>
    </source>
</evidence>
<protein>
    <recommendedName>
        <fullName evidence="3">protein-L-isoaspartate(D-aspartate) O-methyltransferase</fullName>
        <ecNumber evidence="3">2.1.1.77</ecNumber>
    </recommendedName>
</protein>
<dbReference type="EMBL" id="UINC01000377">
    <property type="protein sequence ID" value="SUZ54248.1"/>
    <property type="molecule type" value="Genomic_DNA"/>
</dbReference>
<keyword evidence="4" id="KW-0963">Cytoplasm</keyword>
<dbReference type="Pfam" id="PF01135">
    <property type="entry name" value="PCMT"/>
    <property type="match status" value="1"/>
</dbReference>
<dbReference type="NCBIfam" id="NF001453">
    <property type="entry name" value="PRK00312.1"/>
    <property type="match status" value="1"/>
</dbReference>
<dbReference type="GO" id="GO:0005737">
    <property type="term" value="C:cytoplasm"/>
    <property type="evidence" value="ECO:0007669"/>
    <property type="project" value="UniProtKB-SubCell"/>
</dbReference>
<organism evidence="8">
    <name type="scientific">marine metagenome</name>
    <dbReference type="NCBI Taxonomy" id="408172"/>
    <lineage>
        <taxon>unclassified sequences</taxon>
        <taxon>metagenomes</taxon>
        <taxon>ecological metagenomes</taxon>
    </lineage>
</organism>
<keyword evidence="5" id="KW-0489">Methyltransferase</keyword>
<dbReference type="AlphaFoldDB" id="A0A381NK74"/>
<dbReference type="PANTHER" id="PTHR11579">
    <property type="entry name" value="PROTEIN-L-ISOASPARTATE O-METHYLTRANSFERASE"/>
    <property type="match status" value="1"/>
</dbReference>
<evidence type="ECO:0000256" key="4">
    <source>
        <dbReference type="ARBA" id="ARBA00022490"/>
    </source>
</evidence>
<evidence type="ECO:0000256" key="3">
    <source>
        <dbReference type="ARBA" id="ARBA00011890"/>
    </source>
</evidence>
<reference evidence="8" key="1">
    <citation type="submission" date="2018-05" db="EMBL/GenBank/DDBJ databases">
        <authorList>
            <person name="Lanie J.A."/>
            <person name="Ng W.-L."/>
            <person name="Kazmierczak K.M."/>
            <person name="Andrzejewski T.M."/>
            <person name="Davidsen T.M."/>
            <person name="Wayne K.J."/>
            <person name="Tettelin H."/>
            <person name="Glass J.I."/>
            <person name="Rusch D."/>
            <person name="Podicherti R."/>
            <person name="Tsui H.-C.T."/>
            <person name="Winkler M.E."/>
        </authorList>
    </citation>
    <scope>NUCLEOTIDE SEQUENCE</scope>
</reference>
<dbReference type="EC" id="2.1.1.77" evidence="3"/>
<comment type="similarity">
    <text evidence="2">Belongs to the methyltransferase superfamily. L-isoaspartyl/D-aspartyl protein methyltransferase family.</text>
</comment>
<keyword evidence="6" id="KW-0808">Transferase</keyword>
<dbReference type="FunFam" id="3.40.50.150:FF:000010">
    <property type="entry name" value="Protein-L-isoaspartate O-methyltransferase"/>
    <property type="match status" value="1"/>
</dbReference>
<evidence type="ECO:0000313" key="8">
    <source>
        <dbReference type="EMBL" id="SUZ54248.1"/>
    </source>
</evidence>
<evidence type="ECO:0000256" key="2">
    <source>
        <dbReference type="ARBA" id="ARBA00005369"/>
    </source>
</evidence>
<dbReference type="PROSITE" id="PS01279">
    <property type="entry name" value="PCMT"/>
    <property type="match status" value="1"/>
</dbReference>
<evidence type="ECO:0000256" key="5">
    <source>
        <dbReference type="ARBA" id="ARBA00022603"/>
    </source>
</evidence>
<accession>A0A381NK74</accession>
<dbReference type="NCBIfam" id="TIGR00080">
    <property type="entry name" value="pimt"/>
    <property type="match status" value="1"/>
</dbReference>
<proteinExistence type="inferred from homology"/>
<dbReference type="CDD" id="cd02440">
    <property type="entry name" value="AdoMet_MTases"/>
    <property type="match status" value="1"/>
</dbReference>
<dbReference type="HAMAP" id="MF_00090">
    <property type="entry name" value="PIMT"/>
    <property type="match status" value="1"/>
</dbReference>
<dbReference type="GO" id="GO:0004719">
    <property type="term" value="F:protein-L-isoaspartate (D-aspartate) O-methyltransferase activity"/>
    <property type="evidence" value="ECO:0007669"/>
    <property type="project" value="UniProtKB-EC"/>
</dbReference>
<sequence>MELPIQKLANKEFTFLLQQKQRLYKDWKNSGIIADDSVLKAFLEVRRELFVEPSYRDQSYADHPLPIGSGQTISQPTTVIMMLQLLDVLPGQRVLEIGSGSGYNAALLAKLVKPTGMVVTVERHKELVELARKNLRSAALEEVVVIEGDGKQGYEKLATFDRIIITAAADQVPHNLKDQLAVGGFIVAPIGPTHGCEMLKLSKTSPDQFKTSSHGLFSFVPLV</sequence>
<dbReference type="SUPFAM" id="SSF53335">
    <property type="entry name" value="S-adenosyl-L-methionine-dependent methyltransferases"/>
    <property type="match status" value="1"/>
</dbReference>
<dbReference type="InterPro" id="IPR000682">
    <property type="entry name" value="PCMT"/>
</dbReference>
<name>A0A381NK74_9ZZZZ</name>
<dbReference type="InterPro" id="IPR029063">
    <property type="entry name" value="SAM-dependent_MTases_sf"/>
</dbReference>
<dbReference type="Gene3D" id="3.40.50.150">
    <property type="entry name" value="Vaccinia Virus protein VP39"/>
    <property type="match status" value="1"/>
</dbReference>
<comment type="subcellular location">
    <subcellularLocation>
        <location evidence="1">Cytoplasm</location>
    </subcellularLocation>
</comment>
<dbReference type="GO" id="GO:0032259">
    <property type="term" value="P:methylation"/>
    <property type="evidence" value="ECO:0007669"/>
    <property type="project" value="UniProtKB-KW"/>
</dbReference>
<evidence type="ECO:0000256" key="1">
    <source>
        <dbReference type="ARBA" id="ARBA00004496"/>
    </source>
</evidence>
<evidence type="ECO:0000256" key="7">
    <source>
        <dbReference type="ARBA" id="ARBA00022691"/>
    </source>
</evidence>
<keyword evidence="7" id="KW-0949">S-adenosyl-L-methionine</keyword>